<evidence type="ECO:0000256" key="14">
    <source>
        <dbReference type="RuleBase" id="RU004279"/>
    </source>
</evidence>
<dbReference type="FunFam" id="4.10.860.120:FF:000004">
    <property type="entry name" value="DNA-directed RNA polymerase subunit"/>
    <property type="match status" value="1"/>
</dbReference>
<comment type="catalytic activity">
    <reaction evidence="12 14">
        <text>RNA(n) + a ribonucleoside 5'-triphosphate = RNA(n+1) + diphosphate</text>
        <dbReference type="Rhea" id="RHEA:21248"/>
        <dbReference type="Rhea" id="RHEA-COMP:14527"/>
        <dbReference type="Rhea" id="RHEA-COMP:17342"/>
        <dbReference type="ChEBI" id="CHEBI:33019"/>
        <dbReference type="ChEBI" id="CHEBI:61557"/>
        <dbReference type="ChEBI" id="CHEBI:140395"/>
        <dbReference type="EC" id="2.7.7.6"/>
    </reaction>
</comment>
<dbReference type="PANTHER" id="PTHR48446:SF1">
    <property type="entry name" value="DNA-DIRECTED RNA POLYMERASE SUBUNIT BETA' N-TERMINAL SECTION"/>
    <property type="match status" value="1"/>
</dbReference>
<keyword evidence="9" id="KW-0460">Magnesium</keyword>
<evidence type="ECO:0000256" key="7">
    <source>
        <dbReference type="ARBA" id="ARBA00022723"/>
    </source>
</evidence>
<keyword evidence="8" id="KW-0862">Zinc</keyword>
<dbReference type="GO" id="GO:0003899">
    <property type="term" value="F:DNA-directed RNA polymerase activity"/>
    <property type="evidence" value="ECO:0007669"/>
    <property type="project" value="UniProtKB-EC"/>
</dbReference>
<evidence type="ECO:0000256" key="2">
    <source>
        <dbReference type="ARBA" id="ARBA00006460"/>
    </source>
</evidence>
<comment type="subcellular location">
    <subcellularLocation>
        <location evidence="1">Nucleus</location>
    </subcellularLocation>
</comment>
<dbReference type="NCBIfam" id="NF006336">
    <property type="entry name" value="PRK08566.1"/>
    <property type="match status" value="1"/>
</dbReference>
<dbReference type="InterPro" id="IPR007066">
    <property type="entry name" value="RNA_pol_Rpb1_3"/>
</dbReference>
<evidence type="ECO:0000256" key="1">
    <source>
        <dbReference type="ARBA" id="ARBA00004123"/>
    </source>
</evidence>
<keyword evidence="6 14" id="KW-0548">Nucleotidyltransferase</keyword>
<evidence type="ECO:0000256" key="11">
    <source>
        <dbReference type="ARBA" id="ARBA00023242"/>
    </source>
</evidence>
<dbReference type="Pfam" id="PF00623">
    <property type="entry name" value="RNA_pol_Rpb1_2"/>
    <property type="match status" value="1"/>
</dbReference>
<dbReference type="FunFam" id="1.10.150.390:FF:000004">
    <property type="entry name" value="DNA-directed RNA polymerase subunit"/>
    <property type="match status" value="1"/>
</dbReference>
<dbReference type="InterPro" id="IPR015700">
    <property type="entry name" value="RPC1"/>
</dbReference>
<dbReference type="InterPro" id="IPR007080">
    <property type="entry name" value="RNA_pol_Rpb1_1"/>
</dbReference>
<dbReference type="GO" id="GO:0000428">
    <property type="term" value="C:DNA-directed RNA polymerase complex"/>
    <property type="evidence" value="ECO:0007669"/>
    <property type="project" value="UniProtKB-KW"/>
</dbReference>
<dbReference type="InterPro" id="IPR000722">
    <property type="entry name" value="RNA_pol_asu"/>
</dbReference>
<dbReference type="FunFam" id="1.10.274.100:FF:000008">
    <property type="entry name" value="DNA-directed RNA polymerase subunit"/>
    <property type="match status" value="1"/>
</dbReference>
<dbReference type="Pfam" id="PF04983">
    <property type="entry name" value="RNA_pol_Rpb1_3"/>
    <property type="match status" value="1"/>
</dbReference>
<feature type="domain" description="RNA polymerase N-terminal" evidence="16">
    <location>
        <begin position="273"/>
        <end position="576"/>
    </location>
</feature>
<dbReference type="Pfam" id="PF04998">
    <property type="entry name" value="RNA_pol_Rpb1_5"/>
    <property type="match status" value="1"/>
</dbReference>
<dbReference type="GO" id="GO:0005634">
    <property type="term" value="C:nucleus"/>
    <property type="evidence" value="ECO:0007669"/>
    <property type="project" value="UniProtKB-SubCell"/>
</dbReference>
<dbReference type="InterPro" id="IPR007081">
    <property type="entry name" value="RNA_pol_Rpb1_5"/>
</dbReference>
<evidence type="ECO:0000256" key="9">
    <source>
        <dbReference type="ARBA" id="ARBA00022842"/>
    </source>
</evidence>
<keyword evidence="10 14" id="KW-0804">Transcription</keyword>
<sequence>MAAHNVSWVVDDKDQDEEAPSSSRKMLVKQDLAPKKISSIQFGLLSAGEIQRLAEFQVTSRELFSMPSRNPAPGGCLDPRLGVSDKNSVCQTCKRKLVDCAGHFGYIRLALPVFHIGYLRHTLHLLQSVCKSCSRILLDNSDREMFLAKMRNPRADTSAKNSILKKVIEKCKKHRTCPNCGAVNGTVKKITGAPTLKIVHEKYKGRHAEGELDRLMQNLDLAMENNKDLSSAIKVTTPPMEDLLPTKVLEIFRHIPDSDCEILWVDPQIGRPENLILQNLLVPPVPIRPSVQLDFGGGSNEDDLTVKLQEILDVNVALELALTKGPHTKTIMEEWDFLQVQVAQYINGETPGIQRPIGAKPMRGLCQRLKGKQGRFRGNLSGKRVDFSARTVISPDPNLKVNEVGVPMRVAMTMTFPETVSRYNKKKLQQLVRNGPNKHPGANMIRMGDGFVRSLAFGDREKIANSLWYGDVVERHMEDGDIVLFNRQPSLHKVSIMAHKAKVMEWRTFRFNTCVCAPYNADFDGDEMNMHLPQTEEARTEASMLMGVHNNLTTPRNGEPLVAASQDFLTCSYLLTQNDRFYTFEQFCSIVTYFGDADEHIDVPAPTILKPIRLWTGKQIFTMMLRPNKDNLIDVTFETKEKNYSEDKYFCKNDGYVAFRNGELISGNIAKKTIGDGSKTGLIYIIIRDYGSIKSANLLDRWSKLCGRYMGNHKGFSIGISDVTPSDELTKMKHDILLEGYKKAEANIDLYEKGELELRPGCDMMQSLEEILNGILGRLRESAGQEAMKQLPWSNAPRIMATCGSKGSPLNISQMISCVGQQAVGGMRIQNGFVDRTLPHFEYNSLTPSAKGFVANSFYTGLTATEFFFHAMGGREGLVDTAVKTAETGYMARRLMKALEDLSMQYDTTVRNSENIVVQFIYGDDGLNPSNMENNDRPVDFDRLSMSIREQLPCRDESILSPDDLMKIVQSKLNEQRFQALLPEGREFLNEIECYFESMSQKQQNLIVELKGDLDDVDRLAWNSCRYTANQLESFLDRALAKCTAAYVEPGEAVGAVGAQSISEPGTQMTLKTFHFSGISSMNVTLGVPRLKEIINASKMISTPIITVKLEQDDNKIAARVVKAGIEKTTLGEVTKCMKEVFSPSGCYISIELDMDAIEQLKLNVNSDSVRTSILHGSKGITRPAVLRLLNDSNVKIKKGCKHKLRVFVPDVNDSEKPEKRRTTYFIMQELKNTLPGVIVQGIPSVNRAVINETDKDGKQTYNLLVEGYGLQDVMGSPGIDGHHTWTNHILEVEDVLGVEAARAQVASEISYIMGAYGIGIDNRHLLLLSDVMTFKGEVLGITRFGVSKMRESVLHLASFEKTTDHLFDAAVHGRSDEIVGVSECIIMGTPIPIGTGLPSTFWKCNVVKETNESKKRAFRNKQSK</sequence>
<proteinExistence type="inferred from homology"/>
<name>A0A9K3LMJ6_9STRA</name>
<comment type="subunit">
    <text evidence="3">Component of the RNA polymerase III (Pol III) complex consisting of 17 subunits.</text>
</comment>
<dbReference type="EC" id="2.7.7.6" evidence="14"/>
<dbReference type="EMBL" id="JAGRRH010000009">
    <property type="protein sequence ID" value="KAG7364787.1"/>
    <property type="molecule type" value="Genomic_DNA"/>
</dbReference>
<dbReference type="CDD" id="cd02736">
    <property type="entry name" value="RNAP_III_Rpc1_C"/>
    <property type="match status" value="1"/>
</dbReference>
<dbReference type="Proteomes" id="UP000693970">
    <property type="component" value="Unassembled WGS sequence"/>
</dbReference>
<dbReference type="GO" id="GO:0046872">
    <property type="term" value="F:metal ion binding"/>
    <property type="evidence" value="ECO:0007669"/>
    <property type="project" value="UniProtKB-KW"/>
</dbReference>
<dbReference type="InterPro" id="IPR035698">
    <property type="entry name" value="RNAP_III_Rpc1_C"/>
</dbReference>
<evidence type="ECO:0000313" key="17">
    <source>
        <dbReference type="EMBL" id="KAG7364787.1"/>
    </source>
</evidence>
<evidence type="ECO:0000256" key="3">
    <source>
        <dbReference type="ARBA" id="ARBA00011206"/>
    </source>
</evidence>
<gene>
    <name evidence="17" type="ORF">IV203_037989</name>
</gene>
<evidence type="ECO:0000256" key="13">
    <source>
        <dbReference type="ARBA" id="ARBA00058108"/>
    </source>
</evidence>
<evidence type="ECO:0000256" key="5">
    <source>
        <dbReference type="ARBA" id="ARBA00022679"/>
    </source>
</evidence>
<reference evidence="17" key="1">
    <citation type="journal article" date="2021" name="Sci. Rep.">
        <title>Diploid genomic architecture of Nitzschia inconspicua, an elite biomass production diatom.</title>
        <authorList>
            <person name="Oliver A."/>
            <person name="Podell S."/>
            <person name="Pinowska A."/>
            <person name="Traller J.C."/>
            <person name="Smith S.R."/>
            <person name="McClure R."/>
            <person name="Beliaev A."/>
            <person name="Bohutskyi P."/>
            <person name="Hill E.A."/>
            <person name="Rabines A."/>
            <person name="Zheng H."/>
            <person name="Allen L.Z."/>
            <person name="Kuo A."/>
            <person name="Grigoriev I.V."/>
            <person name="Allen A.E."/>
            <person name="Hazlebeck D."/>
            <person name="Allen E.E."/>
        </authorList>
    </citation>
    <scope>NUCLEOTIDE SEQUENCE</scope>
    <source>
        <strain evidence="17">Hildebrandi</strain>
    </source>
</reference>
<evidence type="ECO:0000259" key="16">
    <source>
        <dbReference type="SMART" id="SM00663"/>
    </source>
</evidence>
<comment type="function">
    <text evidence="13">DNA-dependent RNA polymerase catalyzes the transcription of DNA into RNA using the four ribonucleoside triphosphates as substrates. Largest and catalytic core component of RNA polymerase III which synthesizes small RNAs, such as 5S rRNA and tRNAs. Forms the polymerase active center together with the second largest subunit. A single-stranded DNA template strand of the promoter is positioned within the central active site cleft of Pol III. A bridging helix emanates from RPC1 and crosses the cleft near the catalytic site and is thought to promote translocation of Pol III by acting as a ratchet that moves the RNA-DNA hybrid through the active site by switching from straight to bent conformations at each step of nucleotide addition.</text>
</comment>
<dbReference type="GO" id="GO:0006351">
    <property type="term" value="P:DNA-templated transcription"/>
    <property type="evidence" value="ECO:0007669"/>
    <property type="project" value="InterPro"/>
</dbReference>
<dbReference type="CDD" id="cd02583">
    <property type="entry name" value="RNAP_III_RPC1_N"/>
    <property type="match status" value="1"/>
</dbReference>
<dbReference type="InterPro" id="IPR007083">
    <property type="entry name" value="RNA_pol_Rpb1_4"/>
</dbReference>
<evidence type="ECO:0000256" key="12">
    <source>
        <dbReference type="ARBA" id="ARBA00048552"/>
    </source>
</evidence>
<organism evidence="17 18">
    <name type="scientific">Nitzschia inconspicua</name>
    <dbReference type="NCBI Taxonomy" id="303405"/>
    <lineage>
        <taxon>Eukaryota</taxon>
        <taxon>Sar</taxon>
        <taxon>Stramenopiles</taxon>
        <taxon>Ochrophyta</taxon>
        <taxon>Bacillariophyta</taxon>
        <taxon>Bacillariophyceae</taxon>
        <taxon>Bacillariophycidae</taxon>
        <taxon>Bacillariales</taxon>
        <taxon>Bacillariaceae</taxon>
        <taxon>Nitzschia</taxon>
    </lineage>
</organism>
<dbReference type="FunFam" id="2.40.40.20:FF:000019">
    <property type="entry name" value="DNA-directed RNA polymerase II subunit RPB1"/>
    <property type="match status" value="1"/>
</dbReference>
<keyword evidence="18" id="KW-1185">Reference proteome</keyword>
<dbReference type="Pfam" id="PF05000">
    <property type="entry name" value="RNA_pol_Rpb1_4"/>
    <property type="match status" value="1"/>
</dbReference>
<reference evidence="17" key="2">
    <citation type="submission" date="2021-04" db="EMBL/GenBank/DDBJ databases">
        <authorList>
            <person name="Podell S."/>
        </authorList>
    </citation>
    <scope>NUCLEOTIDE SEQUENCE</scope>
    <source>
        <strain evidence="17">Hildebrandi</strain>
    </source>
</reference>
<evidence type="ECO:0000256" key="10">
    <source>
        <dbReference type="ARBA" id="ARBA00023163"/>
    </source>
</evidence>
<dbReference type="SMART" id="SM00663">
    <property type="entry name" value="RPOLA_N"/>
    <property type="match status" value="1"/>
</dbReference>
<keyword evidence="5 14" id="KW-0808">Transferase</keyword>
<evidence type="ECO:0000256" key="6">
    <source>
        <dbReference type="ARBA" id="ARBA00022695"/>
    </source>
</evidence>
<comment type="similarity">
    <text evidence="2 14">Belongs to the RNA polymerase beta' chain family.</text>
</comment>
<evidence type="ECO:0000256" key="4">
    <source>
        <dbReference type="ARBA" id="ARBA00022478"/>
    </source>
</evidence>
<accession>A0A9K3LMJ6</accession>
<keyword evidence="4 14" id="KW-0240">DNA-directed RNA polymerase</keyword>
<dbReference type="Pfam" id="PF04997">
    <property type="entry name" value="RNA_pol_Rpb1_1"/>
    <property type="match status" value="1"/>
</dbReference>
<evidence type="ECO:0000313" key="18">
    <source>
        <dbReference type="Proteomes" id="UP000693970"/>
    </source>
</evidence>
<dbReference type="GO" id="GO:0003677">
    <property type="term" value="F:DNA binding"/>
    <property type="evidence" value="ECO:0007669"/>
    <property type="project" value="InterPro"/>
</dbReference>
<protein>
    <recommendedName>
        <fullName evidence="14">DNA-directed RNA polymerase subunit</fullName>
        <ecNumber evidence="14">2.7.7.6</ecNumber>
    </recommendedName>
</protein>
<dbReference type="OrthoDB" id="270392at2759"/>
<dbReference type="InterPro" id="IPR035697">
    <property type="entry name" value="RNAP_III_RPC1_N"/>
</dbReference>
<keyword evidence="7" id="KW-0479">Metal-binding</keyword>
<keyword evidence="11" id="KW-0539">Nucleus</keyword>
<feature type="region of interest" description="Disordered" evidence="15">
    <location>
        <begin position="1"/>
        <end position="25"/>
    </location>
</feature>
<comment type="caution">
    <text evidence="17">The sequence shown here is derived from an EMBL/GenBank/DDBJ whole genome shotgun (WGS) entry which is preliminary data.</text>
</comment>
<dbReference type="PANTHER" id="PTHR48446">
    <property type="entry name" value="DNA-DIRECTED RNA POLYMERASE SUBUNIT BETA' N-TERMINAL SECTION"/>
    <property type="match status" value="1"/>
</dbReference>
<evidence type="ECO:0000256" key="8">
    <source>
        <dbReference type="ARBA" id="ARBA00022833"/>
    </source>
</evidence>
<evidence type="ECO:0000256" key="15">
    <source>
        <dbReference type="SAM" id="MobiDB-lite"/>
    </source>
</evidence>
<dbReference type="InterPro" id="IPR006592">
    <property type="entry name" value="RNA_pol_N"/>
</dbReference>